<dbReference type="SUPFAM" id="SSF54593">
    <property type="entry name" value="Glyoxalase/Bleomycin resistance protein/Dihydroxybiphenyl dioxygenase"/>
    <property type="match status" value="1"/>
</dbReference>
<dbReference type="CDD" id="cd07253">
    <property type="entry name" value="GLOD5"/>
    <property type="match status" value="1"/>
</dbReference>
<dbReference type="Gene3D" id="3.10.180.10">
    <property type="entry name" value="2,3-Dihydroxybiphenyl 1,2-Dioxygenase, domain 1"/>
    <property type="match status" value="1"/>
</dbReference>
<dbReference type="OrthoDB" id="5371818at2759"/>
<organism evidence="5 6">
    <name type="scientific">Pocillopora damicornis</name>
    <name type="common">Cauliflower coral</name>
    <name type="synonym">Millepora damicornis</name>
    <dbReference type="NCBI Taxonomy" id="46731"/>
    <lineage>
        <taxon>Eukaryota</taxon>
        <taxon>Metazoa</taxon>
        <taxon>Cnidaria</taxon>
        <taxon>Anthozoa</taxon>
        <taxon>Hexacorallia</taxon>
        <taxon>Scleractinia</taxon>
        <taxon>Astrocoeniina</taxon>
        <taxon>Pocilloporidae</taxon>
        <taxon>Pocillopora</taxon>
    </lineage>
</organism>
<keyword evidence="2" id="KW-0479">Metal-binding</keyword>
<dbReference type="PANTHER" id="PTHR21366:SF14">
    <property type="entry name" value="GLYOXALASE DOMAIN-CONTAINING PROTEIN 5"/>
    <property type="match status" value="1"/>
</dbReference>
<dbReference type="PANTHER" id="PTHR21366">
    <property type="entry name" value="GLYOXALASE FAMILY PROTEIN"/>
    <property type="match status" value="1"/>
</dbReference>
<evidence type="ECO:0000256" key="1">
    <source>
        <dbReference type="ARBA" id="ARBA00010363"/>
    </source>
</evidence>
<reference evidence="5 6" key="1">
    <citation type="journal article" date="2018" name="Sci. Rep.">
        <title>Comparative analysis of the Pocillopora damicornis genome highlights role of immune system in coral evolution.</title>
        <authorList>
            <person name="Cunning R."/>
            <person name="Bay R.A."/>
            <person name="Gillette P."/>
            <person name="Baker A.C."/>
            <person name="Traylor-Knowles N."/>
        </authorList>
    </citation>
    <scope>NUCLEOTIDE SEQUENCE [LARGE SCALE GENOMIC DNA]</scope>
    <source>
        <strain evidence="5">RSMAS</strain>
        <tissue evidence="5">Whole animal</tissue>
    </source>
</reference>
<dbReference type="InterPro" id="IPR004360">
    <property type="entry name" value="Glyas_Fos-R_dOase_dom"/>
</dbReference>
<protein>
    <recommendedName>
        <fullName evidence="3">Glyoxalase domain-containing protein 5</fullName>
    </recommendedName>
</protein>
<dbReference type="GO" id="GO:0004462">
    <property type="term" value="F:lactoylglutathione lyase activity"/>
    <property type="evidence" value="ECO:0007669"/>
    <property type="project" value="InterPro"/>
</dbReference>
<dbReference type="InterPro" id="IPR050383">
    <property type="entry name" value="GlyoxalaseI/FosfomycinResist"/>
</dbReference>
<evidence type="ECO:0000256" key="2">
    <source>
        <dbReference type="ARBA" id="ARBA00022723"/>
    </source>
</evidence>
<evidence type="ECO:0000313" key="5">
    <source>
        <dbReference type="EMBL" id="RMX37022.1"/>
    </source>
</evidence>
<dbReference type="InterPro" id="IPR029068">
    <property type="entry name" value="Glyas_Bleomycin-R_OHBP_Dase"/>
</dbReference>
<evidence type="ECO:0000313" key="6">
    <source>
        <dbReference type="Proteomes" id="UP000275408"/>
    </source>
</evidence>
<dbReference type="InterPro" id="IPR018146">
    <property type="entry name" value="Glyoxalase_1_CS"/>
</dbReference>
<gene>
    <name evidence="5" type="ORF">pdam_00005035</name>
</gene>
<dbReference type="Pfam" id="PF00903">
    <property type="entry name" value="Glyoxalase"/>
    <property type="match status" value="1"/>
</dbReference>
<dbReference type="STRING" id="46731.A0A3M6T6Q5"/>
<accession>A0A3M6T6Q5</accession>
<evidence type="ECO:0000259" key="4">
    <source>
        <dbReference type="PROSITE" id="PS51819"/>
    </source>
</evidence>
<dbReference type="PROSITE" id="PS51819">
    <property type="entry name" value="VOC"/>
    <property type="match status" value="1"/>
</dbReference>
<dbReference type="AlphaFoldDB" id="A0A3M6T6Q5"/>
<sequence length="171" mass="19143">MAAVIFTKKILSNHLPKLRLLCRLHQKGNTPQFPDLDPRCKQFSISHIDHIVLTVENVEATVQFYTQALGMDEVTFGQGRKALGFGNQKFNLHQKGKEFEPKAANPTPGSIDICLITNTPISSVITHLRSLDIKIEEGPVQRTGAQGPITSIYLRDPDRNLIEVSNYNDNH</sequence>
<dbReference type="InterPro" id="IPR037523">
    <property type="entry name" value="VOC_core"/>
</dbReference>
<comment type="similarity">
    <text evidence="1">Belongs to the glyoxalase I family.</text>
</comment>
<feature type="domain" description="VOC" evidence="4">
    <location>
        <begin position="47"/>
        <end position="167"/>
    </location>
</feature>
<dbReference type="Proteomes" id="UP000275408">
    <property type="component" value="Unassembled WGS sequence"/>
</dbReference>
<keyword evidence="6" id="KW-1185">Reference proteome</keyword>
<name>A0A3M6T6Q5_POCDA</name>
<comment type="caution">
    <text evidence="5">The sequence shown here is derived from an EMBL/GenBank/DDBJ whole genome shotgun (WGS) entry which is preliminary data.</text>
</comment>
<proteinExistence type="inferred from homology"/>
<dbReference type="GO" id="GO:0046872">
    <property type="term" value="F:metal ion binding"/>
    <property type="evidence" value="ECO:0007669"/>
    <property type="project" value="UniProtKB-KW"/>
</dbReference>
<evidence type="ECO:0000256" key="3">
    <source>
        <dbReference type="ARBA" id="ARBA00040140"/>
    </source>
</evidence>
<dbReference type="PROSITE" id="PS00934">
    <property type="entry name" value="GLYOXALASE_I_1"/>
    <property type="match status" value="1"/>
</dbReference>
<dbReference type="EMBL" id="RCHS01004212">
    <property type="protein sequence ID" value="RMX37022.1"/>
    <property type="molecule type" value="Genomic_DNA"/>
</dbReference>